<dbReference type="EMBL" id="CADEPI010000217">
    <property type="protein sequence ID" value="CAB3380789.1"/>
    <property type="molecule type" value="Genomic_DNA"/>
</dbReference>
<accession>A0A8S1DID3</accession>
<protein>
    <submittedName>
        <fullName evidence="1">Uncharacterized protein</fullName>
    </submittedName>
</protein>
<comment type="caution">
    <text evidence="1">The sequence shown here is derived from an EMBL/GenBank/DDBJ whole genome shotgun (WGS) entry which is preliminary data.</text>
</comment>
<evidence type="ECO:0000313" key="1">
    <source>
        <dbReference type="EMBL" id="CAB3380789.1"/>
    </source>
</evidence>
<proteinExistence type="predicted"/>
<evidence type="ECO:0000313" key="2">
    <source>
        <dbReference type="Proteomes" id="UP000494165"/>
    </source>
</evidence>
<organism evidence="1 2">
    <name type="scientific">Cloeon dipterum</name>
    <dbReference type="NCBI Taxonomy" id="197152"/>
    <lineage>
        <taxon>Eukaryota</taxon>
        <taxon>Metazoa</taxon>
        <taxon>Ecdysozoa</taxon>
        <taxon>Arthropoda</taxon>
        <taxon>Hexapoda</taxon>
        <taxon>Insecta</taxon>
        <taxon>Pterygota</taxon>
        <taxon>Palaeoptera</taxon>
        <taxon>Ephemeroptera</taxon>
        <taxon>Pisciforma</taxon>
        <taxon>Baetidae</taxon>
        <taxon>Cloeon</taxon>
    </lineage>
</organism>
<dbReference type="AlphaFoldDB" id="A0A8S1DID3"/>
<name>A0A8S1DID3_9INSE</name>
<gene>
    <name evidence="1" type="ORF">CLODIP_2_CD02492</name>
</gene>
<reference evidence="1 2" key="1">
    <citation type="submission" date="2020-04" db="EMBL/GenBank/DDBJ databases">
        <authorList>
            <person name="Alioto T."/>
            <person name="Alioto T."/>
            <person name="Gomez Garrido J."/>
        </authorList>
    </citation>
    <scope>NUCLEOTIDE SEQUENCE [LARGE SCALE GENOMIC DNA]</scope>
</reference>
<dbReference type="Proteomes" id="UP000494165">
    <property type="component" value="Unassembled WGS sequence"/>
</dbReference>
<keyword evidence="2" id="KW-1185">Reference proteome</keyword>
<sequence>MVLFIALIIVVHRYEPTCPQGRVEGKTQASTKATLSHPHIRCPDGTRAIAGFLSFPRPLVPLGSRAQQSPLSTINRKTCGALALCRCSTLESHFPPLQSAKENPLHTHGLPLRHESSSRLSFLETFLLRSIRLSRHQLNS</sequence>